<keyword evidence="3" id="KW-1185">Reference proteome</keyword>
<dbReference type="HOGENOM" id="CLU_511064_0_0_1"/>
<gene>
    <name evidence="2" type="ORF">SCLCIDRAFT_718414</name>
</gene>
<evidence type="ECO:0000313" key="3">
    <source>
        <dbReference type="Proteomes" id="UP000053989"/>
    </source>
</evidence>
<feature type="compositionally biased region" description="Polar residues" evidence="1">
    <location>
        <begin position="110"/>
        <end position="119"/>
    </location>
</feature>
<feature type="compositionally biased region" description="Low complexity" evidence="1">
    <location>
        <begin position="215"/>
        <end position="224"/>
    </location>
</feature>
<dbReference type="InParanoid" id="A0A0C3A7I6"/>
<dbReference type="AlphaFoldDB" id="A0A0C3A7I6"/>
<proteinExistence type="predicted"/>
<feature type="compositionally biased region" description="Polar residues" evidence="1">
    <location>
        <begin position="282"/>
        <end position="302"/>
    </location>
</feature>
<dbReference type="Proteomes" id="UP000053989">
    <property type="component" value="Unassembled WGS sequence"/>
</dbReference>
<feature type="compositionally biased region" description="Polar residues" evidence="1">
    <location>
        <begin position="311"/>
        <end position="322"/>
    </location>
</feature>
<protein>
    <submittedName>
        <fullName evidence="2">Uncharacterized protein</fullName>
    </submittedName>
</protein>
<reference evidence="3" key="2">
    <citation type="submission" date="2015-01" db="EMBL/GenBank/DDBJ databases">
        <title>Evolutionary Origins and Diversification of the Mycorrhizal Mutualists.</title>
        <authorList>
            <consortium name="DOE Joint Genome Institute"/>
            <consortium name="Mycorrhizal Genomics Consortium"/>
            <person name="Kohler A."/>
            <person name="Kuo A."/>
            <person name="Nagy L.G."/>
            <person name="Floudas D."/>
            <person name="Copeland A."/>
            <person name="Barry K.W."/>
            <person name="Cichocki N."/>
            <person name="Veneault-Fourrey C."/>
            <person name="LaButti K."/>
            <person name="Lindquist E.A."/>
            <person name="Lipzen A."/>
            <person name="Lundell T."/>
            <person name="Morin E."/>
            <person name="Murat C."/>
            <person name="Riley R."/>
            <person name="Ohm R."/>
            <person name="Sun H."/>
            <person name="Tunlid A."/>
            <person name="Henrissat B."/>
            <person name="Grigoriev I.V."/>
            <person name="Hibbett D.S."/>
            <person name="Martin F."/>
        </authorList>
    </citation>
    <scope>NUCLEOTIDE SEQUENCE [LARGE SCALE GENOMIC DNA]</scope>
    <source>
        <strain evidence="3">Foug A</strain>
    </source>
</reference>
<feature type="compositionally biased region" description="Polar residues" evidence="1">
    <location>
        <begin position="159"/>
        <end position="169"/>
    </location>
</feature>
<dbReference type="EMBL" id="KN822006">
    <property type="protein sequence ID" value="KIM69643.1"/>
    <property type="molecule type" value="Genomic_DNA"/>
</dbReference>
<feature type="compositionally biased region" description="Polar residues" evidence="1">
    <location>
        <begin position="379"/>
        <end position="392"/>
    </location>
</feature>
<feature type="compositionally biased region" description="Polar residues" evidence="1">
    <location>
        <begin position="346"/>
        <end position="356"/>
    </location>
</feature>
<feature type="compositionally biased region" description="Basic and acidic residues" evidence="1">
    <location>
        <begin position="36"/>
        <end position="47"/>
    </location>
</feature>
<accession>A0A0C3A7I6</accession>
<sequence length="533" mass="57418">MDPNQGRGRQIYKYSGESDWEAYDRRRRAATPVPMKPEDQEMLKDFDWPGPSVSSPDDGSHLPVTRREESANAEAESATIPPEVLGNLRWNDSSVHLPPPGDSVERPATRRQSTASNPRNRGRSVESRHQGTTRSRSLIPNLTPAVRYTSRPARYSLPVLQSGTNQARSNETRRGRSLTPRPLGEGALMPVLAAASTEPQQSRTGEVEPPKNPASSSSETNTSTDDGPAPTVTPGPYDPQVVPHTSGPQSDAASAASSHRPRQGGHSCPPASPIGEGEPPENTVSSPSRYSVTTDGRPQSSDPEVVPHTRGPQSDVTSATSSHRARQGGHSHSPAPHIGEVEPPENTVTSSSQNSAAADGPPPAITPRSSDSHVVPHTSEPQSDVASVTSSHRAPEGDRPSSALIKTESRVLSILPEQPVPQVAQENIKRSKLFRVARTLFAKLKHLVKRNDAPAAVETSDVAEVNTPVVKRGLFTKLKKIVKSGTPASQDVHQDQQFPPASEEAAILSQLPALDFNRGRKREPTRLQYSYDH</sequence>
<feature type="compositionally biased region" description="Polar residues" evidence="1">
    <location>
        <begin position="130"/>
        <end position="140"/>
    </location>
</feature>
<evidence type="ECO:0000313" key="2">
    <source>
        <dbReference type="EMBL" id="KIM69643.1"/>
    </source>
</evidence>
<feature type="compositionally biased region" description="Polar residues" evidence="1">
    <location>
        <begin position="246"/>
        <end position="257"/>
    </location>
</feature>
<reference evidence="2 3" key="1">
    <citation type="submission" date="2014-04" db="EMBL/GenBank/DDBJ databases">
        <authorList>
            <consortium name="DOE Joint Genome Institute"/>
            <person name="Kuo A."/>
            <person name="Kohler A."/>
            <person name="Nagy L.G."/>
            <person name="Floudas D."/>
            <person name="Copeland A."/>
            <person name="Barry K.W."/>
            <person name="Cichocki N."/>
            <person name="Veneault-Fourrey C."/>
            <person name="LaButti K."/>
            <person name="Lindquist E.A."/>
            <person name="Lipzen A."/>
            <person name="Lundell T."/>
            <person name="Morin E."/>
            <person name="Murat C."/>
            <person name="Sun H."/>
            <person name="Tunlid A."/>
            <person name="Henrissat B."/>
            <person name="Grigoriev I.V."/>
            <person name="Hibbett D.S."/>
            <person name="Martin F."/>
            <person name="Nordberg H.P."/>
            <person name="Cantor M.N."/>
            <person name="Hua S.X."/>
        </authorList>
    </citation>
    <scope>NUCLEOTIDE SEQUENCE [LARGE SCALE GENOMIC DNA]</scope>
    <source>
        <strain evidence="2 3">Foug A</strain>
    </source>
</reference>
<organism evidence="2 3">
    <name type="scientific">Scleroderma citrinum Foug A</name>
    <dbReference type="NCBI Taxonomy" id="1036808"/>
    <lineage>
        <taxon>Eukaryota</taxon>
        <taxon>Fungi</taxon>
        <taxon>Dikarya</taxon>
        <taxon>Basidiomycota</taxon>
        <taxon>Agaricomycotina</taxon>
        <taxon>Agaricomycetes</taxon>
        <taxon>Agaricomycetidae</taxon>
        <taxon>Boletales</taxon>
        <taxon>Sclerodermatineae</taxon>
        <taxon>Sclerodermataceae</taxon>
        <taxon>Scleroderma</taxon>
    </lineage>
</organism>
<name>A0A0C3A7I6_9AGAM</name>
<feature type="region of interest" description="Disordered" evidence="1">
    <location>
        <begin position="1"/>
        <end position="405"/>
    </location>
</feature>
<evidence type="ECO:0000256" key="1">
    <source>
        <dbReference type="SAM" id="MobiDB-lite"/>
    </source>
</evidence>